<feature type="region of interest" description="Disordered" evidence="1">
    <location>
        <begin position="56"/>
        <end position="80"/>
    </location>
</feature>
<comment type="caution">
    <text evidence="2">The sequence shown here is derived from an EMBL/GenBank/DDBJ whole genome shotgun (WGS) entry which is preliminary data.</text>
</comment>
<reference evidence="2 3" key="1">
    <citation type="submission" date="2024-01" db="EMBL/GenBank/DDBJ databases">
        <authorList>
            <person name="Waweru B."/>
        </authorList>
    </citation>
    <scope>NUCLEOTIDE SEQUENCE [LARGE SCALE GENOMIC DNA]</scope>
</reference>
<evidence type="ECO:0000313" key="2">
    <source>
        <dbReference type="EMBL" id="CAK7350769.1"/>
    </source>
</evidence>
<gene>
    <name evidence="2" type="ORF">DCAF_LOCUS23513</name>
</gene>
<evidence type="ECO:0000313" key="3">
    <source>
        <dbReference type="Proteomes" id="UP001314170"/>
    </source>
</evidence>
<keyword evidence="3" id="KW-1185">Reference proteome</keyword>
<sequence>MSDFNLQEFQIPTTTAAAIDSNSEDESIDFSLLRLDSSIHNHNHKHTPCTTCGCSASPSSNKRRSPDHNPQDQLTKKPKKLFLEPHETTTTNNNVPNSLPGFSNICQPHCSPEPFLRRCISDACSPPALSSLVPQSPPESSKKGSASLPPKPPLRRSVSDLSPNKSYSRSSSSNGSSGFKWLKKMRDSMKEINQWWDEIMPNDEMLAEPCNFEEEEAEKVSTEDNNAGAIEKSDSMKDCEESVWVEKTGECLIIHFKCPCSKRYQILLSGGNCYYKLM</sequence>
<feature type="compositionally biased region" description="Low complexity" evidence="1">
    <location>
        <begin position="162"/>
        <end position="177"/>
    </location>
</feature>
<feature type="region of interest" description="Disordered" evidence="1">
    <location>
        <begin position="129"/>
        <end position="177"/>
    </location>
</feature>
<protein>
    <submittedName>
        <fullName evidence="2">Uncharacterized protein</fullName>
    </submittedName>
</protein>
<dbReference type="Proteomes" id="UP001314170">
    <property type="component" value="Unassembled WGS sequence"/>
</dbReference>
<evidence type="ECO:0000256" key="1">
    <source>
        <dbReference type="SAM" id="MobiDB-lite"/>
    </source>
</evidence>
<name>A0AAV1SH28_9ROSI</name>
<dbReference type="AlphaFoldDB" id="A0AAV1SH28"/>
<dbReference type="EMBL" id="CAWUPB010001184">
    <property type="protein sequence ID" value="CAK7350769.1"/>
    <property type="molecule type" value="Genomic_DNA"/>
</dbReference>
<proteinExistence type="predicted"/>
<accession>A0AAV1SH28</accession>
<organism evidence="2 3">
    <name type="scientific">Dovyalis caffra</name>
    <dbReference type="NCBI Taxonomy" id="77055"/>
    <lineage>
        <taxon>Eukaryota</taxon>
        <taxon>Viridiplantae</taxon>
        <taxon>Streptophyta</taxon>
        <taxon>Embryophyta</taxon>
        <taxon>Tracheophyta</taxon>
        <taxon>Spermatophyta</taxon>
        <taxon>Magnoliopsida</taxon>
        <taxon>eudicotyledons</taxon>
        <taxon>Gunneridae</taxon>
        <taxon>Pentapetalae</taxon>
        <taxon>rosids</taxon>
        <taxon>fabids</taxon>
        <taxon>Malpighiales</taxon>
        <taxon>Salicaceae</taxon>
        <taxon>Flacourtieae</taxon>
        <taxon>Dovyalis</taxon>
    </lineage>
</organism>